<evidence type="ECO:0000313" key="1">
    <source>
        <dbReference type="EMBL" id="GGN10000.1"/>
    </source>
</evidence>
<dbReference type="EMBL" id="BMOQ01000002">
    <property type="protein sequence ID" value="GGN10000.1"/>
    <property type="molecule type" value="Genomic_DNA"/>
</dbReference>
<dbReference type="PANTHER" id="PTHR37507">
    <property type="entry name" value="SPORULATION PROTEIN YDCC"/>
    <property type="match status" value="1"/>
</dbReference>
<dbReference type="InterPro" id="IPR052944">
    <property type="entry name" value="Sporulation_related"/>
</dbReference>
<comment type="caution">
    <text evidence="1">The sequence shown here is derived from an EMBL/GenBank/DDBJ whole genome shotgun (WGS) entry which is preliminary data.</text>
</comment>
<dbReference type="Proteomes" id="UP000608850">
    <property type="component" value="Unassembled WGS sequence"/>
</dbReference>
<evidence type="ECO:0008006" key="3">
    <source>
        <dbReference type="Google" id="ProtNLM"/>
    </source>
</evidence>
<reference evidence="1 2" key="1">
    <citation type="journal article" date="2019" name="Int. J. Syst. Evol. Microbiol.">
        <title>The Global Catalogue of Microorganisms (GCM) 10K type strain sequencing project: providing services to taxonomists for standard genome sequencing and annotation.</title>
        <authorList>
            <consortium name="The Broad Institute Genomics Platform"/>
            <consortium name="The Broad Institute Genome Sequencing Center for Infectious Disease"/>
            <person name="Wu L."/>
            <person name="Ma J."/>
        </authorList>
    </citation>
    <scope>NUCLEOTIDE SEQUENCE [LARGE SCALE GENOMIC DNA]</scope>
    <source>
        <strain evidence="1 2">JCM 16331</strain>
    </source>
</reference>
<dbReference type="PROSITE" id="PS51257">
    <property type="entry name" value="PROKAR_LIPOPROTEIN"/>
    <property type="match status" value="1"/>
</dbReference>
<protein>
    <recommendedName>
        <fullName evidence="3">Outer membrane lipoprotein-sorting protein</fullName>
    </recommendedName>
</protein>
<dbReference type="OrthoDB" id="234524at2157"/>
<evidence type="ECO:0000313" key="2">
    <source>
        <dbReference type="Proteomes" id="UP000608850"/>
    </source>
</evidence>
<dbReference type="Gene3D" id="2.50.20.10">
    <property type="entry name" value="Lipoprotein localisation LolA/LolB/LppX"/>
    <property type="match status" value="1"/>
</dbReference>
<accession>A0A830G9A3</accession>
<dbReference type="AlphaFoldDB" id="A0A830G9A3"/>
<organism evidence="1 2">
    <name type="scientific">Halarchaeum nitratireducens</name>
    <dbReference type="NCBI Taxonomy" id="489913"/>
    <lineage>
        <taxon>Archaea</taxon>
        <taxon>Methanobacteriati</taxon>
        <taxon>Methanobacteriota</taxon>
        <taxon>Stenosarchaea group</taxon>
        <taxon>Halobacteria</taxon>
        <taxon>Halobacteriales</taxon>
        <taxon>Halobacteriaceae</taxon>
    </lineage>
</organism>
<proteinExistence type="predicted"/>
<sequence length="216" mass="22777">MPRRTKRCALTIGLVGALLLAGCSTLPSGGLNADAVGEQVQHRYDAIEGYSATVTKTVEANDETSTVRAHVSADVDGATTVTYRSGPDAGTTVRYETPTRAPVLSAGRRDAATRDATYGALAASLVRTSNVSVDGTTVLDGHRTAIVSLSPANASVNDTERRVWVDTDRRIPLRVETTWTTASGTTVTETVRYENVTLSETDSANETGTRNTVSAT</sequence>
<keyword evidence="2" id="KW-1185">Reference proteome</keyword>
<gene>
    <name evidence="1" type="ORF">GCM10009021_07140</name>
</gene>
<dbReference type="RefSeq" id="WP_188877151.1">
    <property type="nucleotide sequence ID" value="NZ_BMOQ01000002.1"/>
</dbReference>
<dbReference type="PANTHER" id="PTHR37507:SF2">
    <property type="entry name" value="SPORULATION PROTEIN YDCC"/>
    <property type="match status" value="1"/>
</dbReference>
<name>A0A830G9A3_9EURY</name>